<protein>
    <submittedName>
        <fullName evidence="1">Uncharacterized protein</fullName>
    </submittedName>
</protein>
<organism evidence="1 2">
    <name type="scientific">Tianweitania aestuarii</name>
    <dbReference type="NCBI Taxonomy" id="2814886"/>
    <lineage>
        <taxon>Bacteria</taxon>
        <taxon>Pseudomonadati</taxon>
        <taxon>Pseudomonadota</taxon>
        <taxon>Alphaproteobacteria</taxon>
        <taxon>Hyphomicrobiales</taxon>
        <taxon>Phyllobacteriaceae</taxon>
        <taxon>Tianweitania</taxon>
    </lineage>
</organism>
<comment type="caution">
    <text evidence="1">The sequence shown here is derived from an EMBL/GenBank/DDBJ whole genome shotgun (WGS) entry which is preliminary data.</text>
</comment>
<accession>A0ABS5RXB4</accession>
<dbReference type="Proteomes" id="UP001297272">
    <property type="component" value="Unassembled WGS sequence"/>
</dbReference>
<dbReference type="EMBL" id="JAFMNX010000003">
    <property type="protein sequence ID" value="MBS9721695.1"/>
    <property type="molecule type" value="Genomic_DNA"/>
</dbReference>
<evidence type="ECO:0000313" key="2">
    <source>
        <dbReference type="Proteomes" id="UP001297272"/>
    </source>
</evidence>
<sequence>MAKPLTHTFTPEALRTFDKKKVETIRENALRLGADDLVEMCDLDLAERKPVVASRSSTPRVAGGSTRRLASDSTASRANMFVSGYHVVSESELGIVDLGDGRFWSHAVATGDADPDLSVNGGAYLALHKNKTVASHRQGKIIGFRKVSDGDGDGVEFLVDAEPKARAWVGAGSGEIGFKWSQIRR</sequence>
<reference evidence="1 2" key="1">
    <citation type="submission" date="2021-03" db="EMBL/GenBank/DDBJ databases">
        <title>Tianweitania aestuarii sp. nov., isolated from a tidal flat.</title>
        <authorList>
            <person name="Park S."/>
            <person name="Yoon J.-H."/>
        </authorList>
    </citation>
    <scope>NUCLEOTIDE SEQUENCE [LARGE SCALE GENOMIC DNA]</scope>
    <source>
        <strain evidence="1 2">BSSL-BM11</strain>
    </source>
</reference>
<keyword evidence="2" id="KW-1185">Reference proteome</keyword>
<dbReference type="RefSeq" id="WP_213985325.1">
    <property type="nucleotide sequence ID" value="NZ_JAFMNX010000003.1"/>
</dbReference>
<name>A0ABS5RXB4_9HYPH</name>
<evidence type="ECO:0000313" key="1">
    <source>
        <dbReference type="EMBL" id="MBS9721695.1"/>
    </source>
</evidence>
<gene>
    <name evidence="1" type="ORF">JYU29_13480</name>
</gene>
<proteinExistence type="predicted"/>